<comment type="caution">
    <text evidence="11">The sequence shown here is derived from an EMBL/GenBank/DDBJ whole genome shotgun (WGS) entry which is preliminary data.</text>
</comment>
<protein>
    <recommendedName>
        <fullName evidence="4 10">4-alpha-glucanotransferase</fullName>
        <ecNumber evidence="3 10">2.4.1.25</ecNumber>
    </recommendedName>
    <alternativeName>
        <fullName evidence="8 10">Amylomaltase</fullName>
    </alternativeName>
    <alternativeName>
        <fullName evidence="9 10">Disproportionating enzyme</fullName>
    </alternativeName>
</protein>
<dbReference type="EC" id="2.4.1.25" evidence="3 10"/>
<dbReference type="InterPro" id="IPR017853">
    <property type="entry name" value="GH"/>
</dbReference>
<dbReference type="Proteomes" id="UP000294914">
    <property type="component" value="Unassembled WGS sequence"/>
</dbReference>
<keyword evidence="12" id="KW-1185">Reference proteome</keyword>
<dbReference type="GO" id="GO:0004134">
    <property type="term" value="F:4-alpha-glucanotransferase activity"/>
    <property type="evidence" value="ECO:0007669"/>
    <property type="project" value="UniProtKB-EC"/>
</dbReference>
<dbReference type="AlphaFoldDB" id="A0A4R8INP3"/>
<dbReference type="InterPro" id="IPR003385">
    <property type="entry name" value="Glyco_hydro_77"/>
</dbReference>
<evidence type="ECO:0000256" key="6">
    <source>
        <dbReference type="ARBA" id="ARBA00022679"/>
    </source>
</evidence>
<dbReference type="PANTHER" id="PTHR32438">
    <property type="entry name" value="4-ALPHA-GLUCANOTRANSFERASE DPE1, CHLOROPLASTIC/AMYLOPLASTIC"/>
    <property type="match status" value="1"/>
</dbReference>
<dbReference type="PANTHER" id="PTHR32438:SF5">
    <property type="entry name" value="4-ALPHA-GLUCANOTRANSFERASE DPE1, CHLOROPLASTIC_AMYLOPLASTIC"/>
    <property type="match status" value="1"/>
</dbReference>
<dbReference type="Pfam" id="PF02446">
    <property type="entry name" value="Glyco_hydro_77"/>
    <property type="match status" value="1"/>
</dbReference>
<evidence type="ECO:0000256" key="5">
    <source>
        <dbReference type="ARBA" id="ARBA00022676"/>
    </source>
</evidence>
<evidence type="ECO:0000256" key="10">
    <source>
        <dbReference type="RuleBase" id="RU361207"/>
    </source>
</evidence>
<keyword evidence="5 10" id="KW-0328">Glycosyltransferase</keyword>
<reference evidence="11 12" key="1">
    <citation type="submission" date="2019-03" db="EMBL/GenBank/DDBJ databases">
        <title>Genomic Encyclopedia of Type Strains, Phase IV (KMG-IV): sequencing the most valuable type-strain genomes for metagenomic binning, comparative biology and taxonomic classification.</title>
        <authorList>
            <person name="Goeker M."/>
        </authorList>
    </citation>
    <scope>NUCLEOTIDE SEQUENCE [LARGE SCALE GENOMIC DNA]</scope>
    <source>
        <strain evidence="11 12">DSM 16326</strain>
    </source>
</reference>
<keyword evidence="6 10" id="KW-0808">Transferase</keyword>
<accession>A0A4R8INP3</accession>
<comment type="similarity">
    <text evidence="2 10">Belongs to the disproportionating enzyme family.</text>
</comment>
<comment type="catalytic activity">
    <reaction evidence="1 10">
        <text>Transfers a segment of a (1-&gt;4)-alpha-D-glucan to a new position in an acceptor, which may be glucose or a (1-&gt;4)-alpha-D-glucan.</text>
        <dbReference type="EC" id="2.4.1.25"/>
    </reaction>
</comment>
<dbReference type="NCBIfam" id="NF011080">
    <property type="entry name" value="PRK14508.1-3"/>
    <property type="match status" value="1"/>
</dbReference>
<name>A0A4R8INP3_9GAMM</name>
<evidence type="ECO:0000256" key="4">
    <source>
        <dbReference type="ARBA" id="ARBA00020295"/>
    </source>
</evidence>
<organism evidence="11 12">
    <name type="scientific">Thiohalophilus thiocyanatoxydans</name>
    <dbReference type="NCBI Taxonomy" id="381308"/>
    <lineage>
        <taxon>Bacteria</taxon>
        <taxon>Pseudomonadati</taxon>
        <taxon>Pseudomonadota</taxon>
        <taxon>Gammaproteobacteria</taxon>
        <taxon>Thiohalomonadales</taxon>
        <taxon>Thiohalophilaceae</taxon>
        <taxon>Thiohalophilus</taxon>
    </lineage>
</organism>
<sequence>MHPLYRQRRGGVLLHPTSLPGPLPRGQICHDAYRFIDFLQQTGVTIWQMLPLGPTHTDGSPYLALSAHAGNPELISLDWLKDRKLLDNPAQVTDFVQHRQQLEQAWEQFNKRKPRALFAAYEAFVARQSHWLDDYSLFMSIRESQQHRSWTEWPAPLRDRQTAALQQSRTELAERIDFQCFCQFVVSQQWHDLKQYANAHDVKLLGDIPIYVSLDSADIWAQRGLFTLDAEGHPQQIAGVPPDYFSKTGQLWGNPLYRWDIMRQDNFLWWRQRMQTQLALFDVVRIDHFRGLRAFWAVPANAETAMEGHWVEAPGDELLEALHENFPELPLVAEDLGMITEDVHALRKKFGLPGMKILQFAFDGAPNNHYLPHQHEFESLVYTGTHDNDTTLSWYRQLDEKSRRYVREYLGLNADTTMPWPLIRSALASVSCLAVIPMQDFLELGSENRMNTPGTLEGNWQWRFDWEQLPADLTAKLHHLLHLYGRL</sequence>
<proteinExistence type="inferred from homology"/>
<dbReference type="NCBIfam" id="TIGR00217">
    <property type="entry name" value="malQ"/>
    <property type="match status" value="1"/>
</dbReference>
<evidence type="ECO:0000256" key="9">
    <source>
        <dbReference type="ARBA" id="ARBA00031501"/>
    </source>
</evidence>
<evidence type="ECO:0000256" key="8">
    <source>
        <dbReference type="ARBA" id="ARBA00031423"/>
    </source>
</evidence>
<evidence type="ECO:0000256" key="1">
    <source>
        <dbReference type="ARBA" id="ARBA00000439"/>
    </source>
</evidence>
<dbReference type="Gene3D" id="3.20.20.80">
    <property type="entry name" value="Glycosidases"/>
    <property type="match status" value="1"/>
</dbReference>
<dbReference type="GO" id="GO:0005975">
    <property type="term" value="P:carbohydrate metabolic process"/>
    <property type="evidence" value="ECO:0007669"/>
    <property type="project" value="InterPro"/>
</dbReference>
<evidence type="ECO:0000256" key="2">
    <source>
        <dbReference type="ARBA" id="ARBA00005684"/>
    </source>
</evidence>
<evidence type="ECO:0000313" key="11">
    <source>
        <dbReference type="EMBL" id="TDY02511.1"/>
    </source>
</evidence>
<dbReference type="EMBL" id="SOQX01000002">
    <property type="protein sequence ID" value="TDY02511.1"/>
    <property type="molecule type" value="Genomic_DNA"/>
</dbReference>
<evidence type="ECO:0000256" key="3">
    <source>
        <dbReference type="ARBA" id="ARBA00012560"/>
    </source>
</evidence>
<dbReference type="RefSeq" id="WP_134081553.1">
    <property type="nucleotide sequence ID" value="NZ_SOQX01000002.1"/>
</dbReference>
<evidence type="ECO:0000313" key="12">
    <source>
        <dbReference type="Proteomes" id="UP000294914"/>
    </source>
</evidence>
<keyword evidence="7 10" id="KW-0119">Carbohydrate metabolism</keyword>
<dbReference type="OrthoDB" id="9763489at2"/>
<gene>
    <name evidence="11" type="ORF">EDC23_0885</name>
</gene>
<dbReference type="SUPFAM" id="SSF51445">
    <property type="entry name" value="(Trans)glycosidases"/>
    <property type="match status" value="1"/>
</dbReference>
<evidence type="ECO:0000256" key="7">
    <source>
        <dbReference type="ARBA" id="ARBA00023277"/>
    </source>
</evidence>